<feature type="coiled-coil region" evidence="1">
    <location>
        <begin position="99"/>
        <end position="126"/>
    </location>
</feature>
<reference evidence="3 4" key="1">
    <citation type="journal article" date="2007" name="Science">
        <title>Sea anemone genome reveals ancestral eumetazoan gene repertoire and genomic organization.</title>
        <authorList>
            <person name="Putnam N.H."/>
            <person name="Srivastava M."/>
            <person name="Hellsten U."/>
            <person name="Dirks B."/>
            <person name="Chapman J."/>
            <person name="Salamov A."/>
            <person name="Terry A."/>
            <person name="Shapiro H."/>
            <person name="Lindquist E."/>
            <person name="Kapitonov V.V."/>
            <person name="Jurka J."/>
            <person name="Genikhovich G."/>
            <person name="Grigoriev I.V."/>
            <person name="Lucas S.M."/>
            <person name="Steele R.E."/>
            <person name="Finnerty J.R."/>
            <person name="Technau U."/>
            <person name="Martindale M.Q."/>
            <person name="Rokhsar D.S."/>
        </authorList>
    </citation>
    <scope>NUCLEOTIDE SEQUENCE [LARGE SCALE GENOMIC DNA]</scope>
    <source>
        <strain evidence="4">CH2 X CH6</strain>
    </source>
</reference>
<feature type="non-terminal residue" evidence="3">
    <location>
        <position position="1"/>
    </location>
</feature>
<evidence type="ECO:0000256" key="2">
    <source>
        <dbReference type="SAM" id="MobiDB-lite"/>
    </source>
</evidence>
<feature type="region of interest" description="Disordered" evidence="2">
    <location>
        <begin position="234"/>
        <end position="261"/>
    </location>
</feature>
<evidence type="ECO:0000313" key="4">
    <source>
        <dbReference type="Proteomes" id="UP000001593"/>
    </source>
</evidence>
<evidence type="ECO:0000256" key="1">
    <source>
        <dbReference type="SAM" id="Coils"/>
    </source>
</evidence>
<dbReference type="AlphaFoldDB" id="A7T7I2"/>
<dbReference type="HOGENOM" id="CLU_1067834_0_0_1"/>
<organism evidence="3 4">
    <name type="scientific">Nematostella vectensis</name>
    <name type="common">Starlet sea anemone</name>
    <dbReference type="NCBI Taxonomy" id="45351"/>
    <lineage>
        <taxon>Eukaryota</taxon>
        <taxon>Metazoa</taxon>
        <taxon>Cnidaria</taxon>
        <taxon>Anthozoa</taxon>
        <taxon>Hexacorallia</taxon>
        <taxon>Actiniaria</taxon>
        <taxon>Edwardsiidae</taxon>
        <taxon>Nematostella</taxon>
    </lineage>
</organism>
<dbReference type="EMBL" id="DS472081">
    <property type="protein sequence ID" value="EDO28068.1"/>
    <property type="molecule type" value="Genomic_DNA"/>
</dbReference>
<dbReference type="Proteomes" id="UP000001593">
    <property type="component" value="Unassembled WGS sequence"/>
</dbReference>
<name>A7T7I2_NEMVE</name>
<accession>A7T7I2</accession>
<dbReference type="InParanoid" id="A7T7I2"/>
<keyword evidence="1" id="KW-0175">Coiled coil</keyword>
<gene>
    <name evidence="3" type="ORF">NEMVEDRAFT_v1g223385</name>
</gene>
<evidence type="ECO:0000313" key="3">
    <source>
        <dbReference type="EMBL" id="EDO28068.1"/>
    </source>
</evidence>
<protein>
    <submittedName>
        <fullName evidence="3">Uncharacterized protein</fullName>
    </submittedName>
</protein>
<sequence>ATKARIERNMSATLKMKDKQRKATLVNTSTEFNYHKVAKQLQLTRNEVARLTAEFEANLKKKEDEEFRLKKELADLSISLNMETQKKRTMVVEDHKYKKDTTQRDIQEERRRYGNLEDKLKQQSGQGVKHEYTKRRLSRDLINTKDSLSLKGREEIVSKLEESEHALYNRVRAAEMQRRKQEQIVTRLSTDFDMLRRDNARKIKVKTPLANQNKALVQLTNQNKALTKLTNQNIDKANQSKQGIDTTIQSESDTDSTNQSE</sequence>
<feature type="coiled-coil region" evidence="1">
    <location>
        <begin position="34"/>
        <end position="65"/>
    </location>
</feature>
<proteinExistence type="predicted"/>
<dbReference type="eggNOG" id="ENOG502RX7X">
    <property type="taxonomic scope" value="Eukaryota"/>
</dbReference>
<dbReference type="PhylomeDB" id="A7T7I2"/>
<keyword evidence="4" id="KW-1185">Reference proteome</keyword>